<evidence type="ECO:0000313" key="5">
    <source>
        <dbReference type="EMBL" id="CAB5029573.1"/>
    </source>
</evidence>
<protein>
    <submittedName>
        <fullName evidence="3">Unannotated protein</fullName>
    </submittedName>
</protein>
<dbReference type="EMBL" id="CAFAAQ010000002">
    <property type="protein sequence ID" value="CAB4793056.1"/>
    <property type="molecule type" value="Genomic_DNA"/>
</dbReference>
<name>A0A6J6XCU5_9ZZZZ</name>
<feature type="domain" description="GerMN" evidence="1">
    <location>
        <begin position="74"/>
        <end position="163"/>
    </location>
</feature>
<evidence type="ECO:0000259" key="1">
    <source>
        <dbReference type="SMART" id="SM00909"/>
    </source>
</evidence>
<dbReference type="EMBL" id="CAFBPW010000035">
    <property type="protein sequence ID" value="CAB5029573.1"/>
    <property type="molecule type" value="Genomic_DNA"/>
</dbReference>
<dbReference type="EMBL" id="CAEZXS010000119">
    <property type="protein sequence ID" value="CAB4703086.1"/>
    <property type="molecule type" value="Genomic_DNA"/>
</dbReference>
<sequence length="211" mass="21726">MKRPSVLGCAAALMLCVASSCGVGVDSTPRILQPSSSTSTTPAGPTSGRVTSVLYYVNDGSLIPQISELADRSLQTVLEADLLPPQAGSEVDGTLSSIPAGTRLIGLREAAGNLTLNLSSEFGNVLGLSRQQAIGQLVLTATERSEVSSLNVEINGEPIQISTPARGDSGTVTACDFAPLLATEDDAKSAGLSPENNRVLEARRASLSTRC</sequence>
<evidence type="ECO:0000313" key="3">
    <source>
        <dbReference type="EMBL" id="CAB4793056.1"/>
    </source>
</evidence>
<dbReference type="AlphaFoldDB" id="A0A6J6XCU5"/>
<evidence type="ECO:0000313" key="2">
    <source>
        <dbReference type="EMBL" id="CAB4703086.1"/>
    </source>
</evidence>
<organism evidence="3">
    <name type="scientific">freshwater metagenome</name>
    <dbReference type="NCBI Taxonomy" id="449393"/>
    <lineage>
        <taxon>unclassified sequences</taxon>
        <taxon>metagenomes</taxon>
        <taxon>ecological metagenomes</taxon>
    </lineage>
</organism>
<dbReference type="Pfam" id="PF10646">
    <property type="entry name" value="Germane"/>
    <property type="match status" value="1"/>
</dbReference>
<dbReference type="InterPro" id="IPR019606">
    <property type="entry name" value="GerMN"/>
</dbReference>
<gene>
    <name evidence="2" type="ORF">UFOPK2582_01041</name>
    <name evidence="3" type="ORF">UFOPK3046_00047</name>
    <name evidence="4" type="ORF">UFOPK3914_00298</name>
    <name evidence="5" type="ORF">UFOPK4173_00482</name>
</gene>
<accession>A0A6J6XCU5</accession>
<dbReference type="SMART" id="SM00909">
    <property type="entry name" value="Germane"/>
    <property type="match status" value="1"/>
</dbReference>
<dbReference type="EMBL" id="CAFBOG010000015">
    <property type="protein sequence ID" value="CAB4969847.1"/>
    <property type="molecule type" value="Genomic_DNA"/>
</dbReference>
<dbReference type="PROSITE" id="PS51257">
    <property type="entry name" value="PROKAR_LIPOPROTEIN"/>
    <property type="match status" value="1"/>
</dbReference>
<reference evidence="3" key="1">
    <citation type="submission" date="2020-05" db="EMBL/GenBank/DDBJ databases">
        <authorList>
            <person name="Chiriac C."/>
            <person name="Salcher M."/>
            <person name="Ghai R."/>
            <person name="Kavagutti S V."/>
        </authorList>
    </citation>
    <scope>NUCLEOTIDE SEQUENCE</scope>
</reference>
<evidence type="ECO:0000313" key="4">
    <source>
        <dbReference type="EMBL" id="CAB4969847.1"/>
    </source>
</evidence>
<proteinExistence type="predicted"/>